<dbReference type="Proteomes" id="UP001345691">
    <property type="component" value="Unassembled WGS sequence"/>
</dbReference>
<accession>A0ABR0J8B4</accession>
<gene>
    <name evidence="1" type="ORF">LTR69_006740</name>
</gene>
<reference evidence="1 2" key="1">
    <citation type="submission" date="2023-08" db="EMBL/GenBank/DDBJ databases">
        <title>Black Yeasts Isolated from many extreme environments.</title>
        <authorList>
            <person name="Coleine C."/>
            <person name="Stajich J.E."/>
            <person name="Selbmann L."/>
        </authorList>
    </citation>
    <scope>NUCLEOTIDE SEQUENCE [LARGE SCALE GENOMIC DNA]</scope>
    <source>
        <strain evidence="1 2">CCFEE 6328</strain>
    </source>
</reference>
<dbReference type="InterPro" id="IPR011990">
    <property type="entry name" value="TPR-like_helical_dom_sf"/>
</dbReference>
<keyword evidence="2" id="KW-1185">Reference proteome</keyword>
<sequence>MYELEKTLFQVNKYYGWRLTVGEDYFLLQEHHITTLQPEPAVSGIVLVISPSLQTFTKKFLELAGLALSHQHPDILRMILSLTFQTFREPVYSFVHSCILSYLTALARKIFVESHPVRRILNLTERKSQLERPELKVLTLMRHIASRHAGPTSDEVFRLADDMVVMLLAQTDCTSAYEFCQGVLCRCADTLGKKHWRYRQLKTRFARLLYVNDRCLEANNIWQELVGPVPRLEQGWQPSDASAVMAAASLGDACEERHDIEGAKIWYQRAASGCGQLFGSEDIATLLLLHKAKQMEAQCERRTTSKDAVLECPEKAESRQQDVESLVAQLEERLSQLDLEAADNSIVQGEPWDTDNVGAAIDTASTEAPELSFGLTLNTPEEGVGTIVRQTNSNVPLSWIATEHDVPFAELETHYPKPHPSCDPGPNDGPPKITSLFPSQQTFGDTPASTLSGFEQYCPPLPTLSNDAEMAGFDTNPGMHQEHLAYEQFDENHLCNWTQFVNRSQNFSMDEQQTTWNQQFGVDQQIDMSQQFAFQMNQPPNHYWEHAGQNQQHWIPQIDSFQSMMDFDQGSINNPVPETFNDADFVDWDQLQTQELVTGSGGPYTHQQRITEVQ</sequence>
<protein>
    <recommendedName>
        <fullName evidence="3">Transcription factor domain-containing protein</fullName>
    </recommendedName>
</protein>
<dbReference type="Gene3D" id="1.25.40.10">
    <property type="entry name" value="Tetratricopeptide repeat domain"/>
    <property type="match status" value="1"/>
</dbReference>
<evidence type="ECO:0000313" key="1">
    <source>
        <dbReference type="EMBL" id="KAK5058335.1"/>
    </source>
</evidence>
<evidence type="ECO:0000313" key="2">
    <source>
        <dbReference type="Proteomes" id="UP001345691"/>
    </source>
</evidence>
<name>A0ABR0J8B4_9EURO</name>
<dbReference type="EMBL" id="JAVRRF010000014">
    <property type="protein sequence ID" value="KAK5058335.1"/>
    <property type="molecule type" value="Genomic_DNA"/>
</dbReference>
<comment type="caution">
    <text evidence="1">The sequence shown here is derived from an EMBL/GenBank/DDBJ whole genome shotgun (WGS) entry which is preliminary data.</text>
</comment>
<proteinExistence type="predicted"/>
<evidence type="ECO:0008006" key="3">
    <source>
        <dbReference type="Google" id="ProtNLM"/>
    </source>
</evidence>
<organism evidence="1 2">
    <name type="scientific">Exophiala sideris</name>
    <dbReference type="NCBI Taxonomy" id="1016849"/>
    <lineage>
        <taxon>Eukaryota</taxon>
        <taxon>Fungi</taxon>
        <taxon>Dikarya</taxon>
        <taxon>Ascomycota</taxon>
        <taxon>Pezizomycotina</taxon>
        <taxon>Eurotiomycetes</taxon>
        <taxon>Chaetothyriomycetidae</taxon>
        <taxon>Chaetothyriales</taxon>
        <taxon>Herpotrichiellaceae</taxon>
        <taxon>Exophiala</taxon>
    </lineage>
</organism>